<dbReference type="InterPro" id="IPR036291">
    <property type="entry name" value="NAD(P)-bd_dom_sf"/>
</dbReference>
<dbReference type="OrthoDB" id="201656at2759"/>
<organism evidence="1 2">
    <name type="scientific">Aureobasidium mustum</name>
    <dbReference type="NCBI Taxonomy" id="2773714"/>
    <lineage>
        <taxon>Eukaryota</taxon>
        <taxon>Fungi</taxon>
        <taxon>Dikarya</taxon>
        <taxon>Ascomycota</taxon>
        <taxon>Pezizomycotina</taxon>
        <taxon>Dothideomycetes</taxon>
        <taxon>Dothideomycetidae</taxon>
        <taxon>Dothideales</taxon>
        <taxon>Saccotheciaceae</taxon>
        <taxon>Aureobasidium</taxon>
    </lineage>
</organism>
<evidence type="ECO:0000313" key="1">
    <source>
        <dbReference type="EMBL" id="CAD0085756.1"/>
    </source>
</evidence>
<evidence type="ECO:0008006" key="3">
    <source>
        <dbReference type="Google" id="ProtNLM"/>
    </source>
</evidence>
<keyword evidence="2" id="KW-1185">Reference proteome</keyword>
<dbReference type="InterPro" id="IPR052585">
    <property type="entry name" value="Lipid_raft_assoc_Zn_ADH"/>
</dbReference>
<reference evidence="1" key="1">
    <citation type="submission" date="2020-06" db="EMBL/GenBank/DDBJ databases">
        <authorList>
            <person name="Onetto C."/>
        </authorList>
    </citation>
    <scope>NUCLEOTIDE SEQUENCE</scope>
</reference>
<dbReference type="Proteomes" id="UP000714618">
    <property type="component" value="Unassembled WGS sequence"/>
</dbReference>
<dbReference type="Gene3D" id="3.90.180.10">
    <property type="entry name" value="Medium-chain alcohol dehydrogenases, catalytic domain"/>
    <property type="match status" value="1"/>
</dbReference>
<dbReference type="SUPFAM" id="SSF51735">
    <property type="entry name" value="NAD(P)-binding Rossmann-fold domains"/>
    <property type="match status" value="1"/>
</dbReference>
<comment type="caution">
    <text evidence="1">The sequence shown here is derived from an EMBL/GenBank/DDBJ whole genome shotgun (WGS) entry which is preliminary data.</text>
</comment>
<dbReference type="EMBL" id="CAIJEO010000002">
    <property type="protein sequence ID" value="CAD0085756.1"/>
    <property type="molecule type" value="Genomic_DNA"/>
</dbReference>
<dbReference type="PANTHER" id="PTHR43482">
    <property type="entry name" value="PROTEIN AST1-RELATED"/>
    <property type="match status" value="1"/>
</dbReference>
<accession>A0A9N8JHF1</accession>
<evidence type="ECO:0000313" key="2">
    <source>
        <dbReference type="Proteomes" id="UP000714618"/>
    </source>
</evidence>
<sequence>MPATQAASVGVAYVAAALALGVSLGLKLYGLPDQDELDLWQAVRQVPVNAIPADILAECLSGIDNAERPQPDDWIAIYGGSSTSALFISEISRLAGLRVILLADGVKHGGRLSERQGSILVDSHEPARAIKIVQSITKGKLRFAVDTVGKETAGHLVQMLQADTQEGKRAHLVGLTGVPQDKIEGVVFHSVPIKLFHEVPSIGIALMNWLERALETEALALPEVEHADGGLSGINAALDRMRRGEISGRRLVISV</sequence>
<protein>
    <recommendedName>
        <fullName evidence="3">Alcohol dehydrogenase-like C-terminal domain-containing protein</fullName>
    </recommendedName>
</protein>
<gene>
    <name evidence="1" type="ORF">AWRI4233_LOCUS358</name>
</gene>
<dbReference type="PANTHER" id="PTHR43482:SF2">
    <property type="entry name" value="ZINC-BINDING DEHYDROGENASE FAMILY, PUTATIVE (AFU_ORTHOLOGUE AFUA_3G15030)-RELATED"/>
    <property type="match status" value="1"/>
</dbReference>
<name>A0A9N8JHF1_9PEZI</name>
<proteinExistence type="predicted"/>
<dbReference type="Gene3D" id="3.40.50.720">
    <property type="entry name" value="NAD(P)-binding Rossmann-like Domain"/>
    <property type="match status" value="1"/>
</dbReference>
<dbReference type="AlphaFoldDB" id="A0A9N8JHF1"/>